<feature type="compositionally biased region" description="Low complexity" evidence="2">
    <location>
        <begin position="560"/>
        <end position="576"/>
    </location>
</feature>
<dbReference type="InterPro" id="IPR021006">
    <property type="entry name" value="Hda2/3"/>
</dbReference>
<evidence type="ECO:0000313" key="3">
    <source>
        <dbReference type="EMBL" id="KUJ17317.1"/>
    </source>
</evidence>
<proteinExistence type="predicted"/>
<sequence length="1398" mass="154272">MDPASRKRVRESTPRKATPSRTLHRESRSSPPRRKKQSGRPSAQEKDILWSLGTPGILEERRRANRVEYLLNWEGIDSKTGERYLPTWGKKEDVTEAAIQEWEQSKAEAAQAHKTESHPPESQDGQESQPIRTAKRKRGTSQRESSLQNESGIKKQRRAVTSDTPRFQPASERRVSSEIPDTYEEAQFSSRDGSGPDVRVEIVVPEGFDRDAYALAASSSQSSQNLKTAQKSSQSGVSQAGSPSQPRHRRPDFIWDEDRDSVVSDSWEREESILSKSLDTATKQTGSSGPNSASISEGLSSHTGLGATQSSIAGERSGSGSDYLAEPQTFLASSSYRGTQATPAQTEATIEKSHTVQQTSLWSNSSGIGSQSLELPSRQIDEAIPATDSLTDDRFYSPNFQSSNPIDSQSQLSQPFVTQVVPSSSTFETNSSKLNSRRDRFQKSGGPAKSQSQNSKTTQSDLIHRESESATLAQEFTPLQSLPATEPVVSSFEAAWRAAKVNSLTPQAAEPFEAPLVASQLNAPSSREIPSQSLSYRREAHSAEHNSTHVQSSLDNQAPQSKSQSKTSQEQRSQSSHFPTPPVEDLLPSIEQTLYQSSSAPARQVTPPSSEIFGNSSPIGPMSAKPSMEPSVKREEFDATRAIKERMAAKRLEVQQRQAERAMSSGSPLPAAFHPEAVELSASLPIQTNAKEEDVGADPPLNSFPLAEQASTSLDVLPSAVGEFLVPLPMVSYVRDMYNEELREHRDLTSLFVRDDLEVLEEEQVKEIDSMLENLRSICDHQDIYNDDFSTQQSEQISRIEHAKFAENCSTKCMFLAALLVRLKDRDLHIVVLARAGRMSEILQTVFELHNLNYCIAGDAPSSVHSSSLRITLHPTSVKQILVEPASAVIAFDSTSRDCSFLGELRSNMQHYLSGLAPLLSLVVTHSIEHLERCFNDDIDPIQKKIRLVKCLRQLGDSVGQLKAEHEDPAVAADAVAGYLELGAIATSWPLPPMPEIEEIDLSPESPHQIEFEVSLNVGSTTDSLRMSPSDVLHPSIKRQLENEDAMDTDSPKRQRVTPVPVELNADMDISHVSESVVQPSSGLPQSNSVPLSSNTRAEGDADQMSLLLQKVKTLEIQLRTREASEAQLRRINIDLESRCSDYETSIKHIQPKYQEALNDRGHFEHGAKEALVRETETRKRLATKEAEVEKLKEKNAAMALELSTAQKALASSEIPEVAEMAKMREEVAKVNTENERLQRRLVNMQNDLEYMRSNYQNSSSSAAEAASELRDIKEINVGLQAKADENRVRIHEIQRDEVASMHLATIKTLKSDVERLEKENEKMSDEIANMPKTSRRQNKGGGSNRGSPMPMSSPKRTIAKPFGGSRSGSPAVGEPPFGGPLLTPDGMARGTRWGHLQ</sequence>
<feature type="region of interest" description="Disordered" evidence="2">
    <location>
        <begin position="95"/>
        <end position="198"/>
    </location>
</feature>
<feature type="compositionally biased region" description="Polar residues" evidence="2">
    <location>
        <begin position="142"/>
        <end position="151"/>
    </location>
</feature>
<name>A0A194XC38_MOLSC</name>
<feature type="region of interest" description="Disordered" evidence="2">
    <location>
        <begin position="1317"/>
        <end position="1398"/>
    </location>
</feature>
<feature type="compositionally biased region" description="Polar residues" evidence="2">
    <location>
        <begin position="274"/>
        <end position="312"/>
    </location>
</feature>
<feature type="coiled-coil region" evidence="1">
    <location>
        <begin position="1175"/>
        <end position="1255"/>
    </location>
</feature>
<dbReference type="InterPro" id="IPR038609">
    <property type="entry name" value="HDA1_su2/3_sf"/>
</dbReference>
<feature type="compositionally biased region" description="Polar residues" evidence="2">
    <location>
        <begin position="355"/>
        <end position="374"/>
    </location>
</feature>
<dbReference type="GeneID" id="28829494"/>
<feature type="compositionally biased region" description="Polar residues" evidence="2">
    <location>
        <begin position="590"/>
        <end position="618"/>
    </location>
</feature>
<dbReference type="OrthoDB" id="3647690at2759"/>
<feature type="region of interest" description="Disordered" evidence="2">
    <location>
        <begin position="390"/>
        <end position="464"/>
    </location>
</feature>
<feature type="compositionally biased region" description="Basic and acidic residues" evidence="2">
    <location>
        <begin position="260"/>
        <end position="273"/>
    </location>
</feature>
<dbReference type="Gene3D" id="2.40.50.40">
    <property type="match status" value="1"/>
</dbReference>
<protein>
    <recommendedName>
        <fullName evidence="5">Chromo domain-containing protein</fullName>
    </recommendedName>
</protein>
<feature type="compositionally biased region" description="Polar residues" evidence="2">
    <location>
        <begin position="330"/>
        <end position="348"/>
    </location>
</feature>
<organism evidence="3 4">
    <name type="scientific">Mollisia scopiformis</name>
    <name type="common">Conifer needle endophyte fungus</name>
    <name type="synonym">Phialocephala scopiformis</name>
    <dbReference type="NCBI Taxonomy" id="149040"/>
    <lineage>
        <taxon>Eukaryota</taxon>
        <taxon>Fungi</taxon>
        <taxon>Dikarya</taxon>
        <taxon>Ascomycota</taxon>
        <taxon>Pezizomycotina</taxon>
        <taxon>Leotiomycetes</taxon>
        <taxon>Helotiales</taxon>
        <taxon>Mollisiaceae</taxon>
        <taxon>Mollisia</taxon>
    </lineage>
</organism>
<feature type="compositionally biased region" description="Low complexity" evidence="2">
    <location>
        <begin position="449"/>
        <end position="460"/>
    </location>
</feature>
<dbReference type="KEGG" id="psco:LY89DRAFT_733175"/>
<dbReference type="GO" id="GO:0070823">
    <property type="term" value="C:HDA1 complex"/>
    <property type="evidence" value="ECO:0007669"/>
    <property type="project" value="InterPro"/>
</dbReference>
<feature type="compositionally biased region" description="Polar residues" evidence="2">
    <location>
        <begin position="398"/>
        <end position="434"/>
    </location>
</feature>
<evidence type="ECO:0008006" key="5">
    <source>
        <dbReference type="Google" id="ProtNLM"/>
    </source>
</evidence>
<feature type="compositionally biased region" description="Polar residues" evidence="2">
    <location>
        <begin position="520"/>
        <end position="535"/>
    </location>
</feature>
<feature type="compositionally biased region" description="Basic and acidic residues" evidence="2">
    <location>
        <begin position="1317"/>
        <end position="1326"/>
    </location>
</feature>
<keyword evidence="4" id="KW-1185">Reference proteome</keyword>
<dbReference type="Proteomes" id="UP000070700">
    <property type="component" value="Unassembled WGS sequence"/>
</dbReference>
<accession>A0A194XC38</accession>
<feature type="region of interest" description="Disordered" evidence="2">
    <location>
        <begin position="1"/>
        <end position="63"/>
    </location>
</feature>
<dbReference type="CDD" id="cd00024">
    <property type="entry name" value="CD_CSD"/>
    <property type="match status" value="1"/>
</dbReference>
<dbReference type="Pfam" id="PF11496">
    <property type="entry name" value="HDA2-3"/>
    <property type="match status" value="1"/>
</dbReference>
<feature type="region of interest" description="Disordered" evidence="2">
    <location>
        <begin position="215"/>
        <end position="378"/>
    </location>
</feature>
<evidence type="ECO:0000256" key="2">
    <source>
        <dbReference type="SAM" id="MobiDB-lite"/>
    </source>
</evidence>
<dbReference type="RefSeq" id="XP_018071672.1">
    <property type="nucleotide sequence ID" value="XM_018219768.1"/>
</dbReference>
<reference evidence="3 4" key="1">
    <citation type="submission" date="2015-10" db="EMBL/GenBank/DDBJ databases">
        <title>Full genome of DAOMC 229536 Phialocephala scopiformis, a fungal endophyte of spruce producing the potent anti-insectan compound rugulosin.</title>
        <authorList>
            <consortium name="DOE Joint Genome Institute"/>
            <person name="Walker A.K."/>
            <person name="Frasz S.L."/>
            <person name="Seifert K.A."/>
            <person name="Miller J.D."/>
            <person name="Mondo S.J."/>
            <person name="Labutti K."/>
            <person name="Lipzen A."/>
            <person name="Dockter R."/>
            <person name="Kennedy M."/>
            <person name="Grigoriev I.V."/>
            <person name="Spatafora J.W."/>
        </authorList>
    </citation>
    <scope>NUCLEOTIDE SEQUENCE [LARGE SCALE GENOMIC DNA]</scope>
    <source>
        <strain evidence="3 4">CBS 120377</strain>
    </source>
</reference>
<feature type="compositionally biased region" description="Basic and acidic residues" evidence="2">
    <location>
        <begin position="536"/>
        <end position="547"/>
    </location>
</feature>
<feature type="compositionally biased region" description="Polar residues" evidence="2">
    <location>
        <begin position="548"/>
        <end position="559"/>
    </location>
</feature>
<gene>
    <name evidence="3" type="ORF">LY89DRAFT_733175</name>
</gene>
<dbReference type="STRING" id="149040.A0A194XC38"/>
<evidence type="ECO:0000256" key="1">
    <source>
        <dbReference type="SAM" id="Coils"/>
    </source>
</evidence>
<feature type="compositionally biased region" description="Basic and acidic residues" evidence="2">
    <location>
        <begin position="103"/>
        <end position="121"/>
    </location>
</feature>
<feature type="compositionally biased region" description="Polar residues" evidence="2">
    <location>
        <begin position="1078"/>
        <end position="1097"/>
    </location>
</feature>
<dbReference type="InParanoid" id="A0A194XC38"/>
<keyword evidence="1" id="KW-0175">Coiled coil</keyword>
<feature type="region of interest" description="Disordered" evidence="2">
    <location>
        <begin position="1078"/>
        <end position="1099"/>
    </location>
</feature>
<feature type="region of interest" description="Disordered" evidence="2">
    <location>
        <begin position="520"/>
        <end position="634"/>
    </location>
</feature>
<dbReference type="EMBL" id="KQ947414">
    <property type="protein sequence ID" value="KUJ17317.1"/>
    <property type="molecule type" value="Genomic_DNA"/>
</dbReference>
<dbReference type="Gene3D" id="3.40.50.12360">
    <property type="match status" value="1"/>
</dbReference>
<feature type="compositionally biased region" description="Polar residues" evidence="2">
    <location>
        <begin position="225"/>
        <end position="245"/>
    </location>
</feature>
<evidence type="ECO:0000313" key="4">
    <source>
        <dbReference type="Proteomes" id="UP000070700"/>
    </source>
</evidence>